<organism evidence="1 2">
    <name type="scientific">Candidatus Collierbacteria bacterium CG17_big_fil_post_rev_8_21_14_2_50_45_7</name>
    <dbReference type="NCBI Taxonomy" id="1974536"/>
    <lineage>
        <taxon>Bacteria</taxon>
        <taxon>Candidatus Collieribacteriota</taxon>
    </lineage>
</organism>
<feature type="non-terminal residue" evidence="1">
    <location>
        <position position="90"/>
    </location>
</feature>
<feature type="non-terminal residue" evidence="1">
    <location>
        <position position="1"/>
    </location>
</feature>
<protein>
    <submittedName>
        <fullName evidence="1">Uncharacterized protein</fullName>
    </submittedName>
</protein>
<evidence type="ECO:0000313" key="1">
    <source>
        <dbReference type="EMBL" id="PIW06847.1"/>
    </source>
</evidence>
<dbReference type="Proteomes" id="UP000230556">
    <property type="component" value="Unassembled WGS sequence"/>
</dbReference>
<proteinExistence type="predicted"/>
<dbReference type="EMBL" id="PFFO01000179">
    <property type="protein sequence ID" value="PIW06847.1"/>
    <property type="molecule type" value="Genomic_DNA"/>
</dbReference>
<dbReference type="AlphaFoldDB" id="A0A2M7FME7"/>
<comment type="caution">
    <text evidence="1">The sequence shown here is derived from an EMBL/GenBank/DDBJ whole genome shotgun (WGS) entry which is preliminary data.</text>
</comment>
<reference evidence="2" key="1">
    <citation type="submission" date="2017-09" db="EMBL/GenBank/DDBJ databases">
        <title>Depth-based differentiation of microbial function through sediment-hosted aquifers and enrichment of novel symbionts in the deep terrestrial subsurface.</title>
        <authorList>
            <person name="Probst A.J."/>
            <person name="Ladd B."/>
            <person name="Jarett J.K."/>
            <person name="Geller-Mcgrath D.E."/>
            <person name="Sieber C.M.K."/>
            <person name="Emerson J.B."/>
            <person name="Anantharaman K."/>
            <person name="Thomas B.C."/>
            <person name="Malmstrom R."/>
            <person name="Stieglmeier M."/>
            <person name="Klingl A."/>
            <person name="Woyke T."/>
            <person name="Ryan C.M."/>
            <person name="Banfield J.F."/>
        </authorList>
    </citation>
    <scope>NUCLEOTIDE SEQUENCE [LARGE SCALE GENOMIC DNA]</scope>
</reference>
<gene>
    <name evidence="1" type="ORF">COW38_04085</name>
</gene>
<accession>A0A2M7FME7</accession>
<evidence type="ECO:0000313" key="2">
    <source>
        <dbReference type="Proteomes" id="UP000230556"/>
    </source>
</evidence>
<name>A0A2M7FME7_9BACT</name>
<sequence>TRCGVSTSVTTTAVAVPFGTMALNTFKNAAHLLTVSTNGTAGYVVTTSENDQLGKDGGTTPNILDSLGNGGAMTESASAEWTTTTINGFG</sequence>